<dbReference type="Gene3D" id="3.40.50.2020">
    <property type="match status" value="1"/>
</dbReference>
<keyword evidence="7 13" id="KW-0328">Glycosyltransferase</keyword>
<dbReference type="GO" id="GO:0046100">
    <property type="term" value="P:hypoxanthine metabolic process"/>
    <property type="evidence" value="ECO:0007669"/>
    <property type="project" value="TreeGrafter"/>
</dbReference>
<organism evidence="15 16">
    <name type="scientific">Polarella glacialis</name>
    <name type="common">Dinoflagellate</name>
    <dbReference type="NCBI Taxonomy" id="89957"/>
    <lineage>
        <taxon>Eukaryota</taxon>
        <taxon>Sar</taxon>
        <taxon>Alveolata</taxon>
        <taxon>Dinophyceae</taxon>
        <taxon>Suessiales</taxon>
        <taxon>Suessiaceae</taxon>
        <taxon>Polarella</taxon>
    </lineage>
</organism>
<dbReference type="GO" id="GO:0032264">
    <property type="term" value="P:IMP salvage"/>
    <property type="evidence" value="ECO:0007669"/>
    <property type="project" value="UniProtKB-UniPathway"/>
</dbReference>
<dbReference type="EC" id="2.4.2.8" evidence="5 13"/>
<evidence type="ECO:0000256" key="12">
    <source>
        <dbReference type="ARBA" id="ARBA00022842"/>
    </source>
</evidence>
<dbReference type="GO" id="GO:0006178">
    <property type="term" value="P:guanine salvage"/>
    <property type="evidence" value="ECO:0007669"/>
    <property type="project" value="TreeGrafter"/>
</dbReference>
<keyword evidence="10 13" id="KW-0660">Purine salvage</keyword>
<evidence type="ECO:0000256" key="8">
    <source>
        <dbReference type="ARBA" id="ARBA00022679"/>
    </source>
</evidence>
<evidence type="ECO:0000256" key="4">
    <source>
        <dbReference type="ARBA" id="ARBA00008391"/>
    </source>
</evidence>
<evidence type="ECO:0000256" key="3">
    <source>
        <dbReference type="ARBA" id="ARBA00004669"/>
    </source>
</evidence>
<comment type="catalytic activity">
    <reaction evidence="13">
        <text>IMP + diphosphate = hypoxanthine + 5-phospho-alpha-D-ribose 1-diphosphate</text>
        <dbReference type="Rhea" id="RHEA:17973"/>
        <dbReference type="ChEBI" id="CHEBI:17368"/>
        <dbReference type="ChEBI" id="CHEBI:33019"/>
        <dbReference type="ChEBI" id="CHEBI:58017"/>
        <dbReference type="ChEBI" id="CHEBI:58053"/>
        <dbReference type="EC" id="2.4.2.8"/>
    </reaction>
</comment>
<evidence type="ECO:0000256" key="13">
    <source>
        <dbReference type="RuleBase" id="RU364099"/>
    </source>
</evidence>
<evidence type="ECO:0000259" key="14">
    <source>
        <dbReference type="Pfam" id="PF00156"/>
    </source>
</evidence>
<evidence type="ECO:0000313" key="15">
    <source>
        <dbReference type="EMBL" id="CAE8719884.1"/>
    </source>
</evidence>
<dbReference type="EMBL" id="CAJNNW010033671">
    <property type="protein sequence ID" value="CAE8719884.1"/>
    <property type="molecule type" value="Genomic_DNA"/>
</dbReference>
<protein>
    <recommendedName>
        <fullName evidence="5 13">Hypoxanthine phosphoribosyltransferase</fullName>
        <ecNumber evidence="5 13">2.4.2.8</ecNumber>
    </recommendedName>
</protein>
<comment type="cofactor">
    <cofactor evidence="1 13">
        <name>Mg(2+)</name>
        <dbReference type="ChEBI" id="CHEBI:18420"/>
    </cofactor>
</comment>
<evidence type="ECO:0000256" key="7">
    <source>
        <dbReference type="ARBA" id="ARBA00022676"/>
    </source>
</evidence>
<dbReference type="GO" id="GO:0005829">
    <property type="term" value="C:cytosol"/>
    <property type="evidence" value="ECO:0007669"/>
    <property type="project" value="TreeGrafter"/>
</dbReference>
<dbReference type="InterPro" id="IPR029057">
    <property type="entry name" value="PRTase-like"/>
</dbReference>
<dbReference type="InterPro" id="IPR050408">
    <property type="entry name" value="HGPRT"/>
</dbReference>
<accession>A0A813L516</accession>
<evidence type="ECO:0000256" key="10">
    <source>
        <dbReference type="ARBA" id="ARBA00022726"/>
    </source>
</evidence>
<dbReference type="GO" id="GO:0000287">
    <property type="term" value="F:magnesium ion binding"/>
    <property type="evidence" value="ECO:0007669"/>
    <property type="project" value="TreeGrafter"/>
</dbReference>
<evidence type="ECO:0000256" key="6">
    <source>
        <dbReference type="ARBA" id="ARBA00022490"/>
    </source>
</evidence>
<sequence>MEGDVECVLFDAQTLQQKCAELGQEISKDYSGKVPLLVGVLSGAAVFMSDLIRCVSIPAEIDFISVSSYGKEAVSGELRFRKDLEQDLTGRHVILVEDIVDTGKTLKAVTAAFASRGAASVEICTLLDKKAHRAVELNLKYVGFDCPDEFVIGYGIDYAERYRTLPYVAALKRSVYE</sequence>
<dbReference type="Pfam" id="PF00156">
    <property type="entry name" value="Pribosyltran"/>
    <property type="match status" value="1"/>
</dbReference>
<gene>
    <name evidence="15" type="ORF">PGLA2088_LOCUS40948</name>
</gene>
<dbReference type="FunFam" id="3.40.50.2020:FF:000006">
    <property type="entry name" value="Hypoxanthine phosphoribosyltransferase"/>
    <property type="match status" value="1"/>
</dbReference>
<comment type="pathway">
    <text evidence="3 13">Purine metabolism; IMP biosynthesis via salvage pathway; IMP from hypoxanthine: step 1/1.</text>
</comment>
<evidence type="ECO:0000256" key="1">
    <source>
        <dbReference type="ARBA" id="ARBA00001946"/>
    </source>
</evidence>
<dbReference type="InterPro" id="IPR005904">
    <property type="entry name" value="Hxn_phspho_trans"/>
</dbReference>
<name>A0A813L516_POLGL</name>
<dbReference type="CDD" id="cd06223">
    <property type="entry name" value="PRTases_typeI"/>
    <property type="match status" value="1"/>
</dbReference>
<dbReference type="GO" id="GO:0004422">
    <property type="term" value="F:hypoxanthine phosphoribosyltransferase activity"/>
    <property type="evidence" value="ECO:0007669"/>
    <property type="project" value="InterPro"/>
</dbReference>
<dbReference type="GO" id="GO:0000166">
    <property type="term" value="F:nucleotide binding"/>
    <property type="evidence" value="ECO:0007669"/>
    <property type="project" value="UniProtKB-KW"/>
</dbReference>
<dbReference type="AlphaFoldDB" id="A0A813L516"/>
<keyword evidence="9 13" id="KW-0479">Metal-binding</keyword>
<keyword evidence="11 13" id="KW-0547">Nucleotide-binding</keyword>
<comment type="caution">
    <text evidence="15">The sequence shown here is derived from an EMBL/GenBank/DDBJ whole genome shotgun (WGS) entry which is preliminary data.</text>
</comment>
<dbReference type="UniPathway" id="UPA00591">
    <property type="reaction ID" value="UER00648"/>
</dbReference>
<dbReference type="PANTHER" id="PTHR43340">
    <property type="entry name" value="HYPOXANTHINE-GUANINE PHOSPHORIBOSYLTRANSFERASE"/>
    <property type="match status" value="1"/>
</dbReference>
<keyword evidence="12 13" id="KW-0460">Magnesium</keyword>
<dbReference type="GO" id="GO:0032263">
    <property type="term" value="P:GMP salvage"/>
    <property type="evidence" value="ECO:0007669"/>
    <property type="project" value="TreeGrafter"/>
</dbReference>
<dbReference type="GO" id="GO:0006166">
    <property type="term" value="P:purine ribonucleoside salvage"/>
    <property type="evidence" value="ECO:0007669"/>
    <property type="project" value="UniProtKB-KW"/>
</dbReference>
<evidence type="ECO:0000256" key="9">
    <source>
        <dbReference type="ARBA" id="ARBA00022723"/>
    </source>
</evidence>
<dbReference type="Proteomes" id="UP000626109">
    <property type="component" value="Unassembled WGS sequence"/>
</dbReference>
<evidence type="ECO:0000256" key="5">
    <source>
        <dbReference type="ARBA" id="ARBA00011895"/>
    </source>
</evidence>
<evidence type="ECO:0000313" key="16">
    <source>
        <dbReference type="Proteomes" id="UP000626109"/>
    </source>
</evidence>
<feature type="domain" description="Phosphoribosyltransferase" evidence="14">
    <location>
        <begin position="11"/>
        <end position="158"/>
    </location>
</feature>
<dbReference type="PANTHER" id="PTHR43340:SF1">
    <property type="entry name" value="HYPOXANTHINE PHOSPHORIBOSYLTRANSFERASE"/>
    <property type="match status" value="1"/>
</dbReference>
<evidence type="ECO:0000256" key="2">
    <source>
        <dbReference type="ARBA" id="ARBA00004496"/>
    </source>
</evidence>
<keyword evidence="8 13" id="KW-0808">Transferase</keyword>
<comment type="subcellular location">
    <subcellularLocation>
        <location evidence="2 13">Cytoplasm</location>
    </subcellularLocation>
</comment>
<dbReference type="SUPFAM" id="SSF53271">
    <property type="entry name" value="PRTase-like"/>
    <property type="match status" value="1"/>
</dbReference>
<dbReference type="InterPro" id="IPR000836">
    <property type="entry name" value="PRTase_dom"/>
</dbReference>
<proteinExistence type="inferred from homology"/>
<dbReference type="NCBIfam" id="TIGR01203">
    <property type="entry name" value="HGPRTase"/>
    <property type="match status" value="1"/>
</dbReference>
<reference evidence="15" key="1">
    <citation type="submission" date="2021-02" db="EMBL/GenBank/DDBJ databases">
        <authorList>
            <person name="Dougan E. K."/>
            <person name="Rhodes N."/>
            <person name="Thang M."/>
            <person name="Chan C."/>
        </authorList>
    </citation>
    <scope>NUCLEOTIDE SEQUENCE</scope>
</reference>
<comment type="similarity">
    <text evidence="4 13">Belongs to the purine/pyrimidine phosphoribosyltransferase family.</text>
</comment>
<keyword evidence="6 13" id="KW-0963">Cytoplasm</keyword>
<evidence type="ECO:0000256" key="11">
    <source>
        <dbReference type="ARBA" id="ARBA00022741"/>
    </source>
</evidence>